<sequence>MILPDWPAPSGVRALTTTRHAALPDTPDAPRWLRQVHGIVCVAAETALPQTEADASVTRRPGVVCAVRTADCLPVLLCDDEGAVVAAAHAGWRGLAAGVIESTVREMALPGERLMAWLGPAIGPEHFEVGGEVREAFLAADPGAAGAFAARGGDKWLCDLYALARRRLAAMGVLRVHGGGLSTFGDPARFFSYRRDRETGRMASLIWISG</sequence>
<organism evidence="11">
    <name type="scientific">Candidatus Nitricoxidivorans perseverans</name>
    <dbReference type="NCBI Taxonomy" id="2975601"/>
    <lineage>
        <taxon>Bacteria</taxon>
        <taxon>Pseudomonadati</taxon>
        <taxon>Pseudomonadota</taxon>
        <taxon>Betaproteobacteria</taxon>
        <taxon>Nitrosomonadales</taxon>
        <taxon>Sterolibacteriaceae</taxon>
        <taxon>Candidatus Nitricoxidivorans</taxon>
    </lineage>
</organism>
<evidence type="ECO:0000256" key="2">
    <source>
        <dbReference type="ARBA" id="ARBA00007353"/>
    </source>
</evidence>
<evidence type="ECO:0000256" key="9">
    <source>
        <dbReference type="ARBA" id="ARBA00049893"/>
    </source>
</evidence>
<keyword evidence="4" id="KW-0479">Metal-binding</keyword>
<dbReference type="GO" id="GO:0017061">
    <property type="term" value="F:S-methyl-5-thioadenosine phosphorylase activity"/>
    <property type="evidence" value="ECO:0007669"/>
    <property type="project" value="UniProtKB-EC"/>
</dbReference>
<comment type="catalytic activity">
    <reaction evidence="9">
        <text>S-methyl-5'-thioadenosine + phosphate = 5-(methylsulfanyl)-alpha-D-ribose 1-phosphate + adenine</text>
        <dbReference type="Rhea" id="RHEA:11852"/>
        <dbReference type="ChEBI" id="CHEBI:16708"/>
        <dbReference type="ChEBI" id="CHEBI:17509"/>
        <dbReference type="ChEBI" id="CHEBI:43474"/>
        <dbReference type="ChEBI" id="CHEBI:58533"/>
        <dbReference type="EC" id="2.4.2.28"/>
    </reaction>
    <physiologicalReaction direction="left-to-right" evidence="9">
        <dbReference type="Rhea" id="RHEA:11853"/>
    </physiologicalReaction>
</comment>
<dbReference type="Pfam" id="PF02578">
    <property type="entry name" value="Cu-oxidase_4"/>
    <property type="match status" value="1"/>
</dbReference>
<evidence type="ECO:0000256" key="4">
    <source>
        <dbReference type="ARBA" id="ARBA00022723"/>
    </source>
</evidence>
<reference evidence="11" key="1">
    <citation type="journal article" date="2023" name="Nat. Microbiol.">
        <title>Enrichment and characterization of a nitric oxide-reducing microbial community in a continuous bioreactor.</title>
        <authorList>
            <person name="Garrido-Amador P."/>
            <person name="Stortenbeker N."/>
            <person name="Wessels H.J.C.T."/>
            <person name="Speth D.R."/>
            <person name="Garcia-Heredia I."/>
            <person name="Kartal B."/>
        </authorList>
    </citation>
    <scope>NUCLEOTIDE SEQUENCE</scope>
    <source>
        <strain evidence="11">MAG1</strain>
    </source>
</reference>
<name>A0AA49FML0_9PROT</name>
<evidence type="ECO:0000256" key="10">
    <source>
        <dbReference type="RuleBase" id="RU361274"/>
    </source>
</evidence>
<dbReference type="NCBIfam" id="TIGR00726">
    <property type="entry name" value="peptidoglycan editing factor PgeF"/>
    <property type="match status" value="1"/>
</dbReference>
<gene>
    <name evidence="11" type="primary">pgeF</name>
    <name evidence="11" type="ORF">OHM77_03870</name>
</gene>
<evidence type="ECO:0000256" key="5">
    <source>
        <dbReference type="ARBA" id="ARBA00022801"/>
    </source>
</evidence>
<dbReference type="GO" id="GO:0005507">
    <property type="term" value="F:copper ion binding"/>
    <property type="evidence" value="ECO:0007669"/>
    <property type="project" value="TreeGrafter"/>
</dbReference>
<evidence type="ECO:0000256" key="1">
    <source>
        <dbReference type="ARBA" id="ARBA00000553"/>
    </source>
</evidence>
<evidence type="ECO:0000256" key="7">
    <source>
        <dbReference type="ARBA" id="ARBA00047989"/>
    </source>
</evidence>
<keyword evidence="5" id="KW-0378">Hydrolase</keyword>
<dbReference type="AlphaFoldDB" id="A0AA49FML0"/>
<comment type="catalytic activity">
    <reaction evidence="1">
        <text>inosine + phosphate = alpha-D-ribose 1-phosphate + hypoxanthine</text>
        <dbReference type="Rhea" id="RHEA:27646"/>
        <dbReference type="ChEBI" id="CHEBI:17368"/>
        <dbReference type="ChEBI" id="CHEBI:17596"/>
        <dbReference type="ChEBI" id="CHEBI:43474"/>
        <dbReference type="ChEBI" id="CHEBI:57720"/>
        <dbReference type="EC" id="2.4.2.1"/>
    </reaction>
    <physiologicalReaction direction="left-to-right" evidence="1">
        <dbReference type="Rhea" id="RHEA:27647"/>
    </physiologicalReaction>
</comment>
<evidence type="ECO:0000256" key="8">
    <source>
        <dbReference type="ARBA" id="ARBA00048968"/>
    </source>
</evidence>
<dbReference type="EMBL" id="CP107246">
    <property type="protein sequence ID" value="WIM06425.1"/>
    <property type="molecule type" value="Genomic_DNA"/>
</dbReference>
<dbReference type="Gene3D" id="3.60.140.10">
    <property type="entry name" value="CNF1/YfiH-like putative cysteine hydrolases"/>
    <property type="match status" value="1"/>
</dbReference>
<dbReference type="InterPro" id="IPR003730">
    <property type="entry name" value="Cu_polyphenol_OxRdtase"/>
</dbReference>
<evidence type="ECO:0000256" key="6">
    <source>
        <dbReference type="ARBA" id="ARBA00022833"/>
    </source>
</evidence>
<dbReference type="InterPro" id="IPR011324">
    <property type="entry name" value="Cytotoxic_necrot_fac-like_cat"/>
</dbReference>
<keyword evidence="6" id="KW-0862">Zinc</keyword>
<dbReference type="SUPFAM" id="SSF64438">
    <property type="entry name" value="CNF1/YfiH-like putative cysteine hydrolases"/>
    <property type="match status" value="1"/>
</dbReference>
<dbReference type="KEGG" id="npv:OHM77_03870"/>
<dbReference type="InterPro" id="IPR038371">
    <property type="entry name" value="Cu_polyphenol_OxRdtase_sf"/>
</dbReference>
<protein>
    <recommendedName>
        <fullName evidence="10">Purine nucleoside phosphorylase</fullName>
    </recommendedName>
</protein>
<accession>A0AA49FML0</accession>
<comment type="catalytic activity">
    <reaction evidence="8">
        <text>adenosine + phosphate = alpha-D-ribose 1-phosphate + adenine</text>
        <dbReference type="Rhea" id="RHEA:27642"/>
        <dbReference type="ChEBI" id="CHEBI:16335"/>
        <dbReference type="ChEBI" id="CHEBI:16708"/>
        <dbReference type="ChEBI" id="CHEBI:43474"/>
        <dbReference type="ChEBI" id="CHEBI:57720"/>
        <dbReference type="EC" id="2.4.2.1"/>
    </reaction>
    <physiologicalReaction direction="left-to-right" evidence="8">
        <dbReference type="Rhea" id="RHEA:27643"/>
    </physiologicalReaction>
</comment>
<dbReference type="PANTHER" id="PTHR30616">
    <property type="entry name" value="UNCHARACTERIZED PROTEIN YFIH"/>
    <property type="match status" value="1"/>
</dbReference>
<proteinExistence type="inferred from homology"/>
<keyword evidence="3" id="KW-0808">Transferase</keyword>
<comment type="catalytic activity">
    <reaction evidence="7">
        <text>adenosine + H2O + H(+) = inosine + NH4(+)</text>
        <dbReference type="Rhea" id="RHEA:24408"/>
        <dbReference type="ChEBI" id="CHEBI:15377"/>
        <dbReference type="ChEBI" id="CHEBI:15378"/>
        <dbReference type="ChEBI" id="CHEBI:16335"/>
        <dbReference type="ChEBI" id="CHEBI:17596"/>
        <dbReference type="ChEBI" id="CHEBI:28938"/>
        <dbReference type="EC" id="3.5.4.4"/>
    </reaction>
    <physiologicalReaction direction="left-to-right" evidence="7">
        <dbReference type="Rhea" id="RHEA:24409"/>
    </physiologicalReaction>
</comment>
<dbReference type="GO" id="GO:0016787">
    <property type="term" value="F:hydrolase activity"/>
    <property type="evidence" value="ECO:0007669"/>
    <property type="project" value="UniProtKB-KW"/>
</dbReference>
<evidence type="ECO:0000256" key="3">
    <source>
        <dbReference type="ARBA" id="ARBA00022679"/>
    </source>
</evidence>
<dbReference type="PANTHER" id="PTHR30616:SF2">
    <property type="entry name" value="PURINE NUCLEOSIDE PHOSPHORYLASE LACC1"/>
    <property type="match status" value="1"/>
</dbReference>
<dbReference type="CDD" id="cd16833">
    <property type="entry name" value="YfiH"/>
    <property type="match status" value="1"/>
</dbReference>
<comment type="similarity">
    <text evidence="2 10">Belongs to the purine nucleoside phosphorylase YfiH/LACC1 family.</text>
</comment>
<dbReference type="Proteomes" id="UP001234916">
    <property type="component" value="Chromosome"/>
</dbReference>
<evidence type="ECO:0000313" key="11">
    <source>
        <dbReference type="EMBL" id="WIM06425.1"/>
    </source>
</evidence>